<dbReference type="PROSITE" id="PS50878">
    <property type="entry name" value="RT_POL"/>
    <property type="match status" value="1"/>
</dbReference>
<dbReference type="AlphaFoldDB" id="A0A8S3XD76"/>
<sequence length="710" mass="81783">MIRCQRSIAKAAKECVCECTKCSGLSATELRVVALQIFKLSYLCDDCEEGLRQIPDLRRLVTELQQQVQELRKNHINIVNLDTVINEIQERKNRSRNLIVFGIPESTANSPEERKSHDKDQVSKTITSLATPEPEILTVIRLGKPVSKIEKPRPIKVVLANKHNAINVLKNKGKLPNSVKVKADMTPYQRDQLRRLREELAARTEKELRILYTNLASIMAKFDLFLLEVNTHKPAFILISETHLHSGIDDSLININGYTFFRLDRRERKGGGVAMYVAHDVNNVPVISKVNKIYYNSLVEALWLDIHYGYLDLLLACVYRPPSNVLTSADEILFNTIEKVASKQTVIIAADYNKINKDLAENFNIIGNQVDEMWLSFKNQIHTSLENCVKKSQRINKSNKKPWINKEILDLTKRKKELWNIYIINKTEDSYRKFRNINHKIIKLSKYRRAQFKTNVIDSGPKAFYGYIRRQLNSKVTIPNMLKTESQELVEEPHKIAELFADQFVNSYVREPDGPIPSINMPMVTNSIDDVKFTTKIVLKTLLTFDDATATGPDGIPSILLKRCSSLLAEYISSIMNKSMEDGRLPADWKKATVVPIFKNGDKMRPSNYRPISLTSILCKSMEKIITERLREFLLQEQLILDEQHGFVPKRSIITNMLQCVNEWVSNHDNGLPTDVIYLDYEKAFDRVPLRRLICKLKHWYTREIVGLDQ</sequence>
<feature type="domain" description="Reverse transcriptase" evidence="3">
    <location>
        <begin position="578"/>
        <end position="710"/>
    </location>
</feature>
<dbReference type="OrthoDB" id="6856253at2759"/>
<dbReference type="Proteomes" id="UP000691718">
    <property type="component" value="Unassembled WGS sequence"/>
</dbReference>
<proteinExistence type="predicted"/>
<gene>
    <name evidence="4" type="ORF">PAPOLLO_LOCUS17003</name>
</gene>
<organism evidence="4 5">
    <name type="scientific">Parnassius apollo</name>
    <name type="common">Apollo butterfly</name>
    <name type="synonym">Papilio apollo</name>
    <dbReference type="NCBI Taxonomy" id="110799"/>
    <lineage>
        <taxon>Eukaryota</taxon>
        <taxon>Metazoa</taxon>
        <taxon>Ecdysozoa</taxon>
        <taxon>Arthropoda</taxon>
        <taxon>Hexapoda</taxon>
        <taxon>Insecta</taxon>
        <taxon>Pterygota</taxon>
        <taxon>Neoptera</taxon>
        <taxon>Endopterygota</taxon>
        <taxon>Lepidoptera</taxon>
        <taxon>Glossata</taxon>
        <taxon>Ditrysia</taxon>
        <taxon>Papilionoidea</taxon>
        <taxon>Papilionidae</taxon>
        <taxon>Parnassiinae</taxon>
        <taxon>Parnassini</taxon>
        <taxon>Parnassius</taxon>
        <taxon>Parnassius</taxon>
    </lineage>
</organism>
<dbReference type="Pfam" id="PF00078">
    <property type="entry name" value="RVT_1"/>
    <property type="match status" value="1"/>
</dbReference>
<reference evidence="4" key="1">
    <citation type="submission" date="2021-04" db="EMBL/GenBank/DDBJ databases">
        <authorList>
            <person name="Tunstrom K."/>
        </authorList>
    </citation>
    <scope>NUCLEOTIDE SEQUENCE</scope>
</reference>
<feature type="region of interest" description="Disordered" evidence="2">
    <location>
        <begin position="107"/>
        <end position="127"/>
    </location>
</feature>
<protein>
    <submittedName>
        <fullName evidence="4">(apollo) hypothetical protein</fullName>
    </submittedName>
</protein>
<evidence type="ECO:0000259" key="3">
    <source>
        <dbReference type="PROSITE" id="PS50878"/>
    </source>
</evidence>
<evidence type="ECO:0000313" key="5">
    <source>
        <dbReference type="Proteomes" id="UP000691718"/>
    </source>
</evidence>
<dbReference type="PANTHER" id="PTHR33395:SF22">
    <property type="entry name" value="REVERSE TRANSCRIPTASE DOMAIN-CONTAINING PROTEIN"/>
    <property type="match status" value="1"/>
</dbReference>
<feature type="coiled-coil region" evidence="1">
    <location>
        <begin position="54"/>
        <end position="81"/>
    </location>
</feature>
<evidence type="ECO:0000256" key="1">
    <source>
        <dbReference type="SAM" id="Coils"/>
    </source>
</evidence>
<accession>A0A8S3XD76</accession>
<name>A0A8S3XD76_PARAO</name>
<dbReference type="InterPro" id="IPR000477">
    <property type="entry name" value="RT_dom"/>
</dbReference>
<dbReference type="GO" id="GO:0031012">
    <property type="term" value="C:extracellular matrix"/>
    <property type="evidence" value="ECO:0007669"/>
    <property type="project" value="TreeGrafter"/>
</dbReference>
<comment type="caution">
    <text evidence="4">The sequence shown here is derived from an EMBL/GenBank/DDBJ whole genome shotgun (WGS) entry which is preliminary data.</text>
</comment>
<dbReference type="PANTHER" id="PTHR33395">
    <property type="entry name" value="TRANSCRIPTASE, PUTATIVE-RELATED-RELATED"/>
    <property type="match status" value="1"/>
</dbReference>
<keyword evidence="5" id="KW-1185">Reference proteome</keyword>
<dbReference type="GO" id="GO:0061343">
    <property type="term" value="P:cell adhesion involved in heart morphogenesis"/>
    <property type="evidence" value="ECO:0007669"/>
    <property type="project" value="TreeGrafter"/>
</dbReference>
<evidence type="ECO:0000313" key="4">
    <source>
        <dbReference type="EMBL" id="CAG5019171.1"/>
    </source>
</evidence>
<dbReference type="GO" id="GO:0007508">
    <property type="term" value="P:larval heart development"/>
    <property type="evidence" value="ECO:0007669"/>
    <property type="project" value="TreeGrafter"/>
</dbReference>
<dbReference type="CDD" id="cd01650">
    <property type="entry name" value="RT_nLTR_like"/>
    <property type="match status" value="1"/>
</dbReference>
<evidence type="ECO:0000256" key="2">
    <source>
        <dbReference type="SAM" id="MobiDB-lite"/>
    </source>
</evidence>
<dbReference type="EMBL" id="CAJQZP010001129">
    <property type="protein sequence ID" value="CAG5019171.1"/>
    <property type="molecule type" value="Genomic_DNA"/>
</dbReference>
<feature type="compositionally biased region" description="Basic and acidic residues" evidence="2">
    <location>
        <begin position="111"/>
        <end position="122"/>
    </location>
</feature>
<keyword evidence="1" id="KW-0175">Coiled coil</keyword>